<evidence type="ECO:0000313" key="3">
    <source>
        <dbReference type="Proteomes" id="UP001196413"/>
    </source>
</evidence>
<proteinExistence type="predicted"/>
<keyword evidence="3" id="KW-1185">Reference proteome</keyword>
<sequence>MSNDGHLDSSNGESKATQAVKEKDTPTKTSHSIGENNVKRERQEDSEKSPSPPSKRQRSGR</sequence>
<organism evidence="2 3">
    <name type="scientific">Parelaphostrongylus tenuis</name>
    <name type="common">Meningeal worm</name>
    <dbReference type="NCBI Taxonomy" id="148309"/>
    <lineage>
        <taxon>Eukaryota</taxon>
        <taxon>Metazoa</taxon>
        <taxon>Ecdysozoa</taxon>
        <taxon>Nematoda</taxon>
        <taxon>Chromadorea</taxon>
        <taxon>Rhabditida</taxon>
        <taxon>Rhabditina</taxon>
        <taxon>Rhabditomorpha</taxon>
        <taxon>Strongyloidea</taxon>
        <taxon>Metastrongylidae</taxon>
        <taxon>Parelaphostrongylus</taxon>
    </lineage>
</organism>
<feature type="compositionally biased region" description="Basic and acidic residues" evidence="1">
    <location>
        <begin position="37"/>
        <end position="48"/>
    </location>
</feature>
<accession>A0AAD5QNI3</accession>
<feature type="compositionally biased region" description="Polar residues" evidence="1">
    <location>
        <begin position="1"/>
        <end position="17"/>
    </location>
</feature>
<evidence type="ECO:0000256" key="1">
    <source>
        <dbReference type="SAM" id="MobiDB-lite"/>
    </source>
</evidence>
<feature type="region of interest" description="Disordered" evidence="1">
    <location>
        <begin position="1"/>
        <end position="61"/>
    </location>
</feature>
<name>A0AAD5QNI3_PARTN</name>
<gene>
    <name evidence="2" type="ORF">KIN20_013024</name>
</gene>
<evidence type="ECO:0000313" key="2">
    <source>
        <dbReference type="EMBL" id="KAJ1355570.1"/>
    </source>
</evidence>
<protein>
    <submittedName>
        <fullName evidence="2">Uncharacterized protein</fullName>
    </submittedName>
</protein>
<dbReference type="Proteomes" id="UP001196413">
    <property type="component" value="Unassembled WGS sequence"/>
</dbReference>
<reference evidence="2" key="1">
    <citation type="submission" date="2021-06" db="EMBL/GenBank/DDBJ databases">
        <title>Parelaphostrongylus tenuis whole genome reference sequence.</title>
        <authorList>
            <person name="Garwood T.J."/>
            <person name="Larsen P.A."/>
            <person name="Fountain-Jones N.M."/>
            <person name="Garbe J.R."/>
            <person name="Macchietto M.G."/>
            <person name="Kania S.A."/>
            <person name="Gerhold R.W."/>
            <person name="Richards J.E."/>
            <person name="Wolf T.M."/>
        </authorList>
    </citation>
    <scope>NUCLEOTIDE SEQUENCE</scope>
    <source>
        <strain evidence="2">MNPRO001-30</strain>
        <tissue evidence="2">Meninges</tissue>
    </source>
</reference>
<comment type="caution">
    <text evidence="2">The sequence shown here is derived from an EMBL/GenBank/DDBJ whole genome shotgun (WGS) entry which is preliminary data.</text>
</comment>
<dbReference type="EMBL" id="JAHQIW010002509">
    <property type="protein sequence ID" value="KAJ1355570.1"/>
    <property type="molecule type" value="Genomic_DNA"/>
</dbReference>
<dbReference type="AlphaFoldDB" id="A0AAD5QNI3"/>